<evidence type="ECO:0000313" key="3">
    <source>
        <dbReference type="Proteomes" id="UP000013243"/>
    </source>
</evidence>
<evidence type="ECO:0000256" key="1">
    <source>
        <dbReference type="SAM" id="Coils"/>
    </source>
</evidence>
<dbReference type="EMBL" id="CP015231">
    <property type="protein sequence ID" value="ANP42370.1"/>
    <property type="molecule type" value="Genomic_DNA"/>
</dbReference>
<dbReference type="Proteomes" id="UP000013243">
    <property type="component" value="Plasmid unnamed1"/>
</dbReference>
<name>A0A1B1A753_9RHOB</name>
<evidence type="ECO:0008006" key="4">
    <source>
        <dbReference type="Google" id="ProtNLM"/>
    </source>
</evidence>
<dbReference type="AlphaFoldDB" id="A0A1B1A753"/>
<gene>
    <name evidence="2" type="ORF">K529_016455</name>
</gene>
<sequence length="254" mass="27102">MTCGCCGGGIAKVSKSSFGCSSARNKGKAVCANMRTIAQTDLEARVLNALTNHLMDPEALAAFCETYAEERNRLRREAKGARETLERSLAQTKRDHQNLVDAIIAGVPAEQVKERMIELDQQRQQLERRLSASPAPDPILIHPSMAVTYRERVAALIAGLGRSAEMPAAKEALRALVDRIVLIPAKESTGVEIELEGDLAALLRLATGSAAVIATPKAAHSGEARLEGVDIVGELVLVAGAHNRRNLPTLSAAV</sequence>
<accession>A0A1B1A753</accession>
<keyword evidence="1" id="KW-0175">Coiled coil</keyword>
<protein>
    <recommendedName>
        <fullName evidence="4">Recombinase zinc beta ribbon domain-containing protein</fullName>
    </recommendedName>
</protein>
<dbReference type="PANTHER" id="PTHR30461">
    <property type="entry name" value="DNA-INVERTASE FROM LAMBDOID PROPHAGE"/>
    <property type="match status" value="1"/>
</dbReference>
<proteinExistence type="predicted"/>
<keyword evidence="2" id="KW-0614">Plasmid</keyword>
<geneLocation type="plasmid" evidence="2 3">
    <name>unnamed1</name>
</geneLocation>
<reference evidence="2 3" key="1">
    <citation type="journal article" date="2016" name="ISME J.">
        <title>Global occurrence and heterogeneity of the Roseobacter-clade species Ruegeria mobilis.</title>
        <authorList>
            <person name="Sonnenschein E."/>
            <person name="Gram L."/>
        </authorList>
    </citation>
    <scope>NUCLEOTIDE SEQUENCE [LARGE SCALE GENOMIC DNA]</scope>
    <source>
        <strain evidence="2 3">F1926</strain>
        <plasmid evidence="2 3">unnamed1</plasmid>
    </source>
</reference>
<feature type="coiled-coil region" evidence="1">
    <location>
        <begin position="64"/>
        <end position="129"/>
    </location>
</feature>
<dbReference type="KEGG" id="rmb:K529_016455"/>
<dbReference type="GO" id="GO:0000150">
    <property type="term" value="F:DNA strand exchange activity"/>
    <property type="evidence" value="ECO:0007669"/>
    <property type="project" value="TreeGrafter"/>
</dbReference>
<dbReference type="PANTHER" id="PTHR30461:SF23">
    <property type="entry name" value="DNA RECOMBINASE-RELATED"/>
    <property type="match status" value="1"/>
</dbReference>
<evidence type="ECO:0000313" key="2">
    <source>
        <dbReference type="EMBL" id="ANP42370.1"/>
    </source>
</evidence>
<dbReference type="InterPro" id="IPR050639">
    <property type="entry name" value="SSR_resolvase"/>
</dbReference>
<organism evidence="2 3">
    <name type="scientific">Tritonibacter mobilis F1926</name>
    <dbReference type="NCBI Taxonomy" id="1265309"/>
    <lineage>
        <taxon>Bacteria</taxon>
        <taxon>Pseudomonadati</taxon>
        <taxon>Pseudomonadota</taxon>
        <taxon>Alphaproteobacteria</taxon>
        <taxon>Rhodobacterales</taxon>
        <taxon>Paracoccaceae</taxon>
        <taxon>Tritonibacter</taxon>
    </lineage>
</organism>